<feature type="transmembrane region" description="Helical" evidence="9">
    <location>
        <begin position="417"/>
        <end position="437"/>
    </location>
</feature>
<keyword evidence="6 9" id="KW-1133">Transmembrane helix</keyword>
<dbReference type="Pfam" id="PF00083">
    <property type="entry name" value="Sugar_tr"/>
    <property type="match status" value="1"/>
</dbReference>
<evidence type="ECO:0000256" key="3">
    <source>
        <dbReference type="ARBA" id="ARBA00022475"/>
    </source>
</evidence>
<proteinExistence type="predicted"/>
<evidence type="ECO:0000256" key="8">
    <source>
        <dbReference type="ARBA" id="ARBA00023180"/>
    </source>
</evidence>
<dbReference type="GO" id="GO:0005886">
    <property type="term" value="C:plasma membrane"/>
    <property type="evidence" value="ECO:0007669"/>
    <property type="project" value="UniProtKB-SubCell"/>
</dbReference>
<feature type="transmembrane region" description="Helical" evidence="9">
    <location>
        <begin position="143"/>
        <end position="165"/>
    </location>
</feature>
<feature type="transmembrane region" description="Helical" evidence="9">
    <location>
        <begin position="290"/>
        <end position="310"/>
    </location>
</feature>
<dbReference type="OrthoDB" id="6612291at2759"/>
<feature type="transmembrane region" description="Helical" evidence="9">
    <location>
        <begin position="57"/>
        <end position="75"/>
    </location>
</feature>
<dbReference type="InterPro" id="IPR050549">
    <property type="entry name" value="MFS_Trehalose_Transporter"/>
</dbReference>
<comment type="caution">
    <text evidence="11">The sequence shown here is derived from an EMBL/GenBank/DDBJ whole genome shotgun (WGS) entry which is preliminary data.</text>
</comment>
<keyword evidence="7 9" id="KW-0472">Membrane</keyword>
<dbReference type="PANTHER" id="PTHR48021:SF1">
    <property type="entry name" value="GH07001P-RELATED"/>
    <property type="match status" value="1"/>
</dbReference>
<dbReference type="InterPro" id="IPR005829">
    <property type="entry name" value="Sugar_transporter_CS"/>
</dbReference>
<evidence type="ECO:0000256" key="6">
    <source>
        <dbReference type="ARBA" id="ARBA00022989"/>
    </source>
</evidence>
<dbReference type="PRINTS" id="PR00171">
    <property type="entry name" value="SUGRTRNSPORT"/>
</dbReference>
<gene>
    <name evidence="11" type="ORF">DMN91_004342</name>
</gene>
<feature type="transmembrane region" description="Helical" evidence="9">
    <location>
        <begin position="449"/>
        <end position="467"/>
    </location>
</feature>
<evidence type="ECO:0000313" key="11">
    <source>
        <dbReference type="EMBL" id="RLU24133.1"/>
    </source>
</evidence>
<comment type="subcellular location">
    <subcellularLocation>
        <location evidence="1">Cell membrane</location>
        <topology evidence="1">Multi-pass membrane protein</topology>
    </subcellularLocation>
</comment>
<dbReference type="FunFam" id="1.20.1250.20:FF:000218">
    <property type="entry name" value="facilitated trehalose transporter Tret1"/>
    <property type="match status" value="1"/>
</dbReference>
<keyword evidence="5 9" id="KW-0812">Transmembrane</keyword>
<dbReference type="AlphaFoldDB" id="A0A3L8DV92"/>
<feature type="transmembrane region" description="Helical" evidence="9">
    <location>
        <begin position="87"/>
        <end position="104"/>
    </location>
</feature>
<organism evidence="11 12">
    <name type="scientific">Ooceraea biroi</name>
    <name type="common">Clonal raider ant</name>
    <name type="synonym">Cerapachys biroi</name>
    <dbReference type="NCBI Taxonomy" id="2015173"/>
    <lineage>
        <taxon>Eukaryota</taxon>
        <taxon>Metazoa</taxon>
        <taxon>Ecdysozoa</taxon>
        <taxon>Arthropoda</taxon>
        <taxon>Hexapoda</taxon>
        <taxon>Insecta</taxon>
        <taxon>Pterygota</taxon>
        <taxon>Neoptera</taxon>
        <taxon>Endopterygota</taxon>
        <taxon>Hymenoptera</taxon>
        <taxon>Apocrita</taxon>
        <taxon>Aculeata</taxon>
        <taxon>Formicoidea</taxon>
        <taxon>Formicidae</taxon>
        <taxon>Dorylinae</taxon>
        <taxon>Ooceraea</taxon>
    </lineage>
</organism>
<dbReference type="InterPro" id="IPR005828">
    <property type="entry name" value="MFS_sugar_transport-like"/>
</dbReference>
<dbReference type="EMBL" id="QOIP01000004">
    <property type="protein sequence ID" value="RLU24133.1"/>
    <property type="molecule type" value="Genomic_DNA"/>
</dbReference>
<feature type="transmembrane region" description="Helical" evidence="9">
    <location>
        <begin position="380"/>
        <end position="405"/>
    </location>
</feature>
<dbReference type="PROSITE" id="PS00217">
    <property type="entry name" value="SUGAR_TRANSPORT_2"/>
    <property type="match status" value="1"/>
</dbReference>
<dbReference type="PANTHER" id="PTHR48021">
    <property type="match status" value="1"/>
</dbReference>
<dbReference type="SUPFAM" id="SSF103473">
    <property type="entry name" value="MFS general substrate transporter"/>
    <property type="match status" value="1"/>
</dbReference>
<dbReference type="InterPro" id="IPR003663">
    <property type="entry name" value="Sugar/inositol_transpt"/>
</dbReference>
<feature type="transmembrane region" description="Helical" evidence="9">
    <location>
        <begin position="354"/>
        <end position="374"/>
    </location>
</feature>
<dbReference type="Gene3D" id="1.20.1250.20">
    <property type="entry name" value="MFS general substrate transporter like domains"/>
    <property type="match status" value="1"/>
</dbReference>
<feature type="transmembrane region" description="Helical" evidence="9">
    <location>
        <begin position="110"/>
        <end position="131"/>
    </location>
</feature>
<sequence>MYSRLNVPREVCFLLLCTVLCNLTMIGSGSTIGYSSVVLSVLMSNHSSITLNATEMPLFVSLPVISQIFGCLLSLITMKYGRRCSMVIANATCSLGWIVIASSYSVTQLFIGRMLTGAAIGICATAVPIYLEEISTPSWREFLTITPNTGLAFGVVIVYFLGFLMQDNWRLIATLCIIPPTLSMLFTIFFIPESPVWLLTKCRKEAARIALLRIRGLLQETVEFREEFAKMANYNEQLKKLESEQSCRSDVSSTEETSDESSSTMSVWDKLKSILRTICLPEVWKPLAILNFYFIFQQFSGVYVITAYAVDMIVNAKITMDPFLITVVIGIIEVVVTLIAACCSSRIGRRTISIVSGIGMSISLGALGTYMQFFEDASVAVLPLVCILVFVTFASFGFLVIPWAMIGELYPTKYVSVLGPLTTFFACVFNFGALQLYPTMVTQDETATIYFYCLISVVATFYLTIALPETRGKTKQQIEEAFRRNSRVKDAREISEATDGKHRSSDLFDFVWHGPAD</sequence>
<evidence type="ECO:0000313" key="12">
    <source>
        <dbReference type="Proteomes" id="UP000279307"/>
    </source>
</evidence>
<keyword evidence="2" id="KW-0813">Transport</keyword>
<dbReference type="Proteomes" id="UP000279307">
    <property type="component" value="Chromosome 4"/>
</dbReference>
<reference evidence="11 12" key="1">
    <citation type="journal article" date="2018" name="Genome Res.">
        <title>The genomic architecture and molecular evolution of ant odorant receptors.</title>
        <authorList>
            <person name="McKenzie S.K."/>
            <person name="Kronauer D.J.C."/>
        </authorList>
    </citation>
    <scope>NUCLEOTIDE SEQUENCE [LARGE SCALE GENOMIC DNA]</scope>
    <source>
        <strain evidence="11">Clonal line C1</strain>
    </source>
</reference>
<evidence type="ECO:0000256" key="4">
    <source>
        <dbReference type="ARBA" id="ARBA00022597"/>
    </source>
</evidence>
<dbReference type="InterPro" id="IPR036259">
    <property type="entry name" value="MFS_trans_sf"/>
</dbReference>
<evidence type="ECO:0000256" key="1">
    <source>
        <dbReference type="ARBA" id="ARBA00004651"/>
    </source>
</evidence>
<evidence type="ECO:0000256" key="9">
    <source>
        <dbReference type="SAM" id="Phobius"/>
    </source>
</evidence>
<keyword evidence="8" id="KW-0325">Glycoprotein</keyword>
<feature type="transmembrane region" description="Helical" evidence="9">
    <location>
        <begin position="322"/>
        <end position="342"/>
    </location>
</feature>
<evidence type="ECO:0000259" key="10">
    <source>
        <dbReference type="PROSITE" id="PS50850"/>
    </source>
</evidence>
<evidence type="ECO:0000256" key="2">
    <source>
        <dbReference type="ARBA" id="ARBA00022448"/>
    </source>
</evidence>
<dbReference type="PROSITE" id="PS50850">
    <property type="entry name" value="MFS"/>
    <property type="match status" value="1"/>
</dbReference>
<feature type="domain" description="Major facilitator superfamily (MFS) profile" evidence="10">
    <location>
        <begin position="14"/>
        <end position="471"/>
    </location>
</feature>
<keyword evidence="4" id="KW-0762">Sugar transport</keyword>
<evidence type="ECO:0000256" key="5">
    <source>
        <dbReference type="ARBA" id="ARBA00022692"/>
    </source>
</evidence>
<dbReference type="InterPro" id="IPR020846">
    <property type="entry name" value="MFS_dom"/>
</dbReference>
<keyword evidence="3" id="KW-1003">Cell membrane</keyword>
<accession>A0A3L8DV92</accession>
<protein>
    <recommendedName>
        <fullName evidence="10">Major facilitator superfamily (MFS) profile domain-containing protein</fullName>
    </recommendedName>
</protein>
<dbReference type="GO" id="GO:0022857">
    <property type="term" value="F:transmembrane transporter activity"/>
    <property type="evidence" value="ECO:0007669"/>
    <property type="project" value="InterPro"/>
</dbReference>
<name>A0A3L8DV92_OOCBI</name>
<evidence type="ECO:0000256" key="7">
    <source>
        <dbReference type="ARBA" id="ARBA00023136"/>
    </source>
</evidence>
<feature type="transmembrane region" description="Helical" evidence="9">
    <location>
        <begin position="171"/>
        <end position="191"/>
    </location>
</feature>